<sequence>MITEKLLEILKQDGVVAIATLGEDGPHLVNTWNSYIRISEEGRILIPAGYMNRTEANVAFNPAVLITVGSSKVQGLHGPGAGFLIKGNAAFITSGPDFDQLKSKFNWLRATLAVTPDAVTQTW</sequence>
<feature type="domain" description="Pyridoxamine 5'-phosphate oxidase N-terminal" evidence="1">
    <location>
        <begin position="2"/>
        <end position="104"/>
    </location>
</feature>
<dbReference type="Proteomes" id="UP000568888">
    <property type="component" value="Unassembled WGS sequence"/>
</dbReference>
<proteinExistence type="predicted"/>
<reference evidence="4" key="1">
    <citation type="submission" date="2020-06" db="EMBL/GenBank/DDBJ databases">
        <title>Draft genomic sequecing of Geomonas sp. Red736.</title>
        <authorList>
            <person name="Itoh H."/>
            <person name="Xu Z.X."/>
            <person name="Ushijima N."/>
            <person name="Masuda Y."/>
            <person name="Shiratori Y."/>
            <person name="Senoo K."/>
        </authorList>
    </citation>
    <scope>NUCLEOTIDE SEQUENCE [LARGE SCALE GENOMIC DNA]</scope>
    <source>
        <strain evidence="4">Red736</strain>
    </source>
</reference>
<evidence type="ECO:0000313" key="5">
    <source>
        <dbReference type="Proteomes" id="UP000831485"/>
    </source>
</evidence>
<evidence type="ECO:0000313" key="3">
    <source>
        <dbReference type="EMBL" id="UPU34651.1"/>
    </source>
</evidence>
<dbReference type="Proteomes" id="UP000831485">
    <property type="component" value="Chromosome"/>
</dbReference>
<evidence type="ECO:0000313" key="2">
    <source>
        <dbReference type="EMBL" id="GFO65026.1"/>
    </source>
</evidence>
<organism evidence="2 4">
    <name type="scientific">Geomonas paludis</name>
    <dbReference type="NCBI Taxonomy" id="2740185"/>
    <lineage>
        <taxon>Bacteria</taxon>
        <taxon>Pseudomonadati</taxon>
        <taxon>Thermodesulfobacteriota</taxon>
        <taxon>Desulfuromonadia</taxon>
        <taxon>Geobacterales</taxon>
        <taxon>Geobacteraceae</taxon>
        <taxon>Geomonas</taxon>
    </lineage>
</organism>
<dbReference type="Pfam" id="PF01243">
    <property type="entry name" value="PNPOx_N"/>
    <property type="match status" value="1"/>
</dbReference>
<accession>A0A6V8MXS5</accession>
<reference evidence="3" key="3">
    <citation type="submission" date="2022-04" db="EMBL/GenBank/DDBJ databases">
        <authorList>
            <person name="Liu G."/>
        </authorList>
    </citation>
    <scope>NUCLEOTIDE SEQUENCE</scope>
    <source>
        <strain evidence="3">RG22</strain>
    </source>
</reference>
<dbReference type="EMBL" id="BLXY01000006">
    <property type="protein sequence ID" value="GFO65026.1"/>
    <property type="molecule type" value="Genomic_DNA"/>
</dbReference>
<reference evidence="2" key="2">
    <citation type="journal article" date="2021" name="Int. J. Syst. Evol. Microbiol.">
        <title>Geomonas silvestris sp. nov., Geomonas paludis sp. nov. and Geomonas limicola sp. nov., isolated from terrestrial environments, and emended description of the genus Geomonas.</title>
        <authorList>
            <person name="Itoh H."/>
            <person name="Xu Z."/>
            <person name="Masuda Y."/>
            <person name="Ushijima N."/>
            <person name="Hayakawa C."/>
            <person name="Shiratori Y."/>
            <person name="Senoo K."/>
        </authorList>
    </citation>
    <scope>NUCLEOTIDE SEQUENCE</scope>
    <source>
        <strain evidence="2">Red736</strain>
    </source>
</reference>
<dbReference type="RefSeq" id="WP_183348703.1">
    <property type="nucleotide sequence ID" value="NZ_BLXY01000006.1"/>
</dbReference>
<keyword evidence="5" id="KW-1185">Reference proteome</keyword>
<dbReference type="EMBL" id="CP096574">
    <property type="protein sequence ID" value="UPU34651.1"/>
    <property type="molecule type" value="Genomic_DNA"/>
</dbReference>
<dbReference type="SUPFAM" id="SSF50475">
    <property type="entry name" value="FMN-binding split barrel"/>
    <property type="match status" value="1"/>
</dbReference>
<dbReference type="AlphaFoldDB" id="A0A6V8MXS5"/>
<gene>
    <name evidence="2" type="ORF">GMPD_29450</name>
    <name evidence="3" type="ORF">M1B72_14495</name>
</gene>
<dbReference type="InterPro" id="IPR011576">
    <property type="entry name" value="Pyridox_Oxase_N"/>
</dbReference>
<evidence type="ECO:0000259" key="1">
    <source>
        <dbReference type="Pfam" id="PF01243"/>
    </source>
</evidence>
<dbReference type="Gene3D" id="2.30.110.10">
    <property type="entry name" value="Electron Transport, Fmn-binding Protein, Chain A"/>
    <property type="match status" value="1"/>
</dbReference>
<protein>
    <submittedName>
        <fullName evidence="2">FMN-binding protein</fullName>
    </submittedName>
    <submittedName>
        <fullName evidence="3">Pyridoxamine 5'-phosphate oxidase family protein</fullName>
    </submittedName>
</protein>
<name>A0A6V8MXS5_9BACT</name>
<evidence type="ECO:0000313" key="4">
    <source>
        <dbReference type="Proteomes" id="UP000568888"/>
    </source>
</evidence>
<dbReference type="InterPro" id="IPR012349">
    <property type="entry name" value="Split_barrel_FMN-bd"/>
</dbReference>